<dbReference type="AlphaFoldDB" id="A0A1M5TVY8"/>
<gene>
    <name evidence="1" type="ORF">SAMN02745135_01161</name>
</gene>
<organism evidence="1 2">
    <name type="scientific">Caloranaerobacter azorensis DSM 13643</name>
    <dbReference type="NCBI Taxonomy" id="1121264"/>
    <lineage>
        <taxon>Bacteria</taxon>
        <taxon>Bacillati</taxon>
        <taxon>Bacillota</taxon>
        <taxon>Tissierellia</taxon>
        <taxon>Tissierellales</taxon>
        <taxon>Thermohalobacteraceae</taxon>
        <taxon>Caloranaerobacter</taxon>
    </lineage>
</organism>
<protein>
    <recommendedName>
        <fullName evidence="3">LSM domain-containing protein</fullName>
    </recommendedName>
</protein>
<dbReference type="OrthoDB" id="2086678at2"/>
<evidence type="ECO:0000313" key="2">
    <source>
        <dbReference type="Proteomes" id="UP000183967"/>
    </source>
</evidence>
<dbReference type="Proteomes" id="UP000183967">
    <property type="component" value="Unassembled WGS sequence"/>
</dbReference>
<evidence type="ECO:0008006" key="3">
    <source>
        <dbReference type="Google" id="ProtNLM"/>
    </source>
</evidence>
<name>A0A1M5TVY8_9FIRM</name>
<keyword evidence="2" id="KW-1185">Reference proteome</keyword>
<dbReference type="RefSeq" id="WP_073196171.1">
    <property type="nucleotide sequence ID" value="NZ_FQXO01000025.1"/>
</dbReference>
<dbReference type="EMBL" id="FQXO01000025">
    <property type="protein sequence ID" value="SHH54790.1"/>
    <property type="molecule type" value="Genomic_DNA"/>
</dbReference>
<proteinExistence type="predicted"/>
<sequence>MRFSKIPQLDYGKKIKVTFIDGQVLIGIVNGFTARGDSENNLEELTIKTDQYPYVGFNESEVKKIEIID</sequence>
<reference evidence="2" key="1">
    <citation type="submission" date="2016-11" db="EMBL/GenBank/DDBJ databases">
        <authorList>
            <person name="Varghese N."/>
            <person name="Submissions S."/>
        </authorList>
    </citation>
    <scope>NUCLEOTIDE SEQUENCE [LARGE SCALE GENOMIC DNA]</scope>
    <source>
        <strain evidence="2">DSM 13643</strain>
    </source>
</reference>
<accession>A0A1M5TVY8</accession>
<evidence type="ECO:0000313" key="1">
    <source>
        <dbReference type="EMBL" id="SHH54790.1"/>
    </source>
</evidence>